<dbReference type="GO" id="GO:0005829">
    <property type="term" value="C:cytosol"/>
    <property type="evidence" value="ECO:0007669"/>
    <property type="project" value="TreeGrafter"/>
</dbReference>
<keyword evidence="3" id="KW-0540">Nuclease</keyword>
<dbReference type="InterPro" id="IPR006474">
    <property type="entry name" value="Helicase_Cas3_CRISPR-ass_core"/>
</dbReference>
<comment type="similarity">
    <text evidence="2">In the central section; belongs to the CRISPR-associated helicase Cas3 family.</text>
</comment>
<dbReference type="SMART" id="SM00490">
    <property type="entry name" value="HELICc"/>
    <property type="match status" value="1"/>
</dbReference>
<keyword evidence="4" id="KW-0479">Metal-binding</keyword>
<dbReference type="Gene3D" id="3.40.50.300">
    <property type="entry name" value="P-loop containing nucleotide triphosphate hydrolases"/>
    <property type="match status" value="2"/>
</dbReference>
<dbReference type="Pfam" id="PF22590">
    <property type="entry name" value="Cas3-like_C_2"/>
    <property type="match status" value="1"/>
</dbReference>
<dbReference type="RefSeq" id="WP_129061317.1">
    <property type="nucleotide sequence ID" value="NZ_NXIE01000002.1"/>
</dbReference>
<evidence type="ECO:0000256" key="6">
    <source>
        <dbReference type="ARBA" id="ARBA00022801"/>
    </source>
</evidence>
<gene>
    <name evidence="12" type="ORF">CP965_06745</name>
</gene>
<dbReference type="InterPro" id="IPR011545">
    <property type="entry name" value="DEAD/DEAH_box_helicase_dom"/>
</dbReference>
<evidence type="ECO:0000259" key="11">
    <source>
        <dbReference type="PROSITE" id="PS51643"/>
    </source>
</evidence>
<dbReference type="Proteomes" id="UP000289718">
    <property type="component" value="Unassembled WGS sequence"/>
</dbReference>
<comment type="caution">
    <text evidence="12">The sequence shown here is derived from an EMBL/GenBank/DDBJ whole genome shotgun (WGS) entry which is preliminary data.</text>
</comment>
<evidence type="ECO:0000313" key="13">
    <source>
        <dbReference type="Proteomes" id="UP000289718"/>
    </source>
</evidence>
<dbReference type="InterPro" id="IPR050742">
    <property type="entry name" value="Helicase_Restrict-Modif_Enz"/>
</dbReference>
<keyword evidence="8" id="KW-0067">ATP-binding</keyword>
<dbReference type="InterPro" id="IPR038257">
    <property type="entry name" value="CRISPR-assoc_Cas3_HD_sf"/>
</dbReference>
<evidence type="ECO:0000256" key="4">
    <source>
        <dbReference type="ARBA" id="ARBA00022723"/>
    </source>
</evidence>
<keyword evidence="6" id="KW-0378">Hydrolase</keyword>
<keyword evidence="13" id="KW-1185">Reference proteome</keyword>
<dbReference type="Pfam" id="PF00270">
    <property type="entry name" value="DEAD"/>
    <property type="match status" value="1"/>
</dbReference>
<name>A0A4Q1B3U4_9BACT</name>
<reference evidence="12 13" key="1">
    <citation type="submission" date="2017-09" db="EMBL/GenBank/DDBJ databases">
        <title>Genomics of the genus Arcobacter.</title>
        <authorList>
            <person name="Perez-Cataluna A."/>
            <person name="Figueras M.J."/>
            <person name="Salas-Masso N."/>
        </authorList>
    </citation>
    <scope>NUCLEOTIDE SEQUENCE [LARGE SCALE GENOMIC DNA]</scope>
    <source>
        <strain evidence="12 13">F156-34</strain>
    </source>
</reference>
<dbReference type="GO" id="GO:0046872">
    <property type="term" value="F:metal ion binding"/>
    <property type="evidence" value="ECO:0007669"/>
    <property type="project" value="UniProtKB-KW"/>
</dbReference>
<dbReference type="InterPro" id="IPR054712">
    <property type="entry name" value="Cas3-like_dom"/>
</dbReference>
<dbReference type="PANTHER" id="PTHR47396">
    <property type="entry name" value="TYPE I RESTRICTION ENZYME ECOKI R PROTEIN"/>
    <property type="match status" value="1"/>
</dbReference>
<organism evidence="12 13">
    <name type="scientific">Halarcobacter mediterraneus</name>
    <dbReference type="NCBI Taxonomy" id="2023153"/>
    <lineage>
        <taxon>Bacteria</taxon>
        <taxon>Pseudomonadati</taxon>
        <taxon>Campylobacterota</taxon>
        <taxon>Epsilonproteobacteria</taxon>
        <taxon>Campylobacterales</taxon>
        <taxon>Arcobacteraceae</taxon>
        <taxon>Halarcobacter</taxon>
    </lineage>
</organism>
<dbReference type="SUPFAM" id="SSF52540">
    <property type="entry name" value="P-loop containing nucleoside triphosphate hydrolases"/>
    <property type="match status" value="1"/>
</dbReference>
<dbReference type="GO" id="GO:0005524">
    <property type="term" value="F:ATP binding"/>
    <property type="evidence" value="ECO:0007669"/>
    <property type="project" value="UniProtKB-KW"/>
</dbReference>
<evidence type="ECO:0000256" key="2">
    <source>
        <dbReference type="ARBA" id="ARBA00009046"/>
    </source>
</evidence>
<evidence type="ECO:0000256" key="9">
    <source>
        <dbReference type="ARBA" id="ARBA00023118"/>
    </source>
</evidence>
<dbReference type="PROSITE" id="PS51192">
    <property type="entry name" value="HELICASE_ATP_BIND_1"/>
    <property type="match status" value="1"/>
</dbReference>
<keyword evidence="5" id="KW-0547">Nucleotide-binding</keyword>
<evidence type="ECO:0000256" key="1">
    <source>
        <dbReference type="ARBA" id="ARBA00006847"/>
    </source>
</evidence>
<feature type="domain" description="HD Cas3-type" evidence="11">
    <location>
        <begin position="19"/>
        <end position="198"/>
    </location>
</feature>
<protein>
    <submittedName>
        <fullName evidence="12">CRISPR-associated helicase/endonuclease Cas3</fullName>
    </submittedName>
</protein>
<dbReference type="OrthoDB" id="9810236at2"/>
<dbReference type="CDD" id="cd09641">
    <property type="entry name" value="Cas3''_I"/>
    <property type="match status" value="1"/>
</dbReference>
<keyword evidence="9" id="KW-0051">Antiviral defense</keyword>
<dbReference type="GO" id="GO:0004386">
    <property type="term" value="F:helicase activity"/>
    <property type="evidence" value="ECO:0007669"/>
    <property type="project" value="UniProtKB-KW"/>
</dbReference>
<dbReference type="EMBL" id="NXIE01000002">
    <property type="protein sequence ID" value="RXK13495.1"/>
    <property type="molecule type" value="Genomic_DNA"/>
</dbReference>
<evidence type="ECO:0000256" key="7">
    <source>
        <dbReference type="ARBA" id="ARBA00022806"/>
    </source>
</evidence>
<feature type="domain" description="Helicase ATP-binding" evidence="10">
    <location>
        <begin position="258"/>
        <end position="449"/>
    </location>
</feature>
<comment type="similarity">
    <text evidence="1">In the N-terminal section; belongs to the CRISPR-associated nuclease Cas3-HD family.</text>
</comment>
<dbReference type="InterPro" id="IPR001650">
    <property type="entry name" value="Helicase_C-like"/>
</dbReference>
<proteinExistence type="inferred from homology"/>
<dbReference type="InterPro" id="IPR027417">
    <property type="entry name" value="P-loop_NTPase"/>
</dbReference>
<dbReference type="GO" id="GO:0016787">
    <property type="term" value="F:hydrolase activity"/>
    <property type="evidence" value="ECO:0007669"/>
    <property type="project" value="UniProtKB-KW"/>
</dbReference>
<evidence type="ECO:0000256" key="3">
    <source>
        <dbReference type="ARBA" id="ARBA00022722"/>
    </source>
</evidence>
<dbReference type="PANTHER" id="PTHR47396:SF1">
    <property type="entry name" value="ATP-DEPENDENT HELICASE IRC3-RELATED"/>
    <property type="match status" value="1"/>
</dbReference>
<dbReference type="GO" id="GO:0003676">
    <property type="term" value="F:nucleic acid binding"/>
    <property type="evidence" value="ECO:0007669"/>
    <property type="project" value="InterPro"/>
</dbReference>
<sequence>MYVNLDEQKYKNFFAHTCGNKPKEKLIDHCNLTKFYLEKIIKEKNLSNLIDKMIIDLDKDNFILIKKLFYNAIFLHDLGKTNNSFQANKMDNKLFEKTTLSSEHSVYSSKEFIKLFTEEVDKIEDDEIFEKINYILNTFSYSITKHHGKLDSIEDYNIEEDGSYELVKKKSEKYIHNPFEFYILNKLLFSLLVSSDYYATTHYMADLPTTDFGTIKDKQKIINKFEGYKIIRNIRSGKNIKGINKLRSKMFLEAEENLLKNLDKNIFYLEAPTGSGKTLISINLAMNLIKEEDINKIFYVFPFNTLVEQTKKQLDDIFAAELDISVINSITPIKEKTDEEQEDEESKYQKSYMSRLFFHNELILMTHIAFFNILFGTTKEDNFPLWQLANSVIILDEIQSYDNKLWSYMIKFFSIYAKALNMKIIIMSATLPKLDNLIDSEENKDIFVELIKNKNDYFQSKYFKNRVEIDFSLLELYKEIEYDILIEKLNIEKENYSKIVFEFIKKDSAREFFEEIEEDIRFKDFEIFELSGDDNKATREHIIQKIKDKKELKIILVATQVIEAGVDIDMDLGFKDISTIDSEEQFLGRINRSCLKVENRYKPKVYFFNKDEEDKIYKEDNRIEDNLRKDEFRQVLLDKNFENFYKNIFRRIKINDSKIKDGILGNFEKFNEKVQKLNYKEIQEKMRLINSQSFRLYFPFKLDISKYKIDEFKDKKIIAKYLDEDENLDGLLIWKEFEKLNDIKNYAQKEVKRSELNSLMQFFTFNITKYSDKQSLPYFDYICGSYHFISNYDDFIKNGKFNRKAYQDKSKDIFW</sequence>
<evidence type="ECO:0000256" key="8">
    <source>
        <dbReference type="ARBA" id="ARBA00022840"/>
    </source>
</evidence>
<dbReference type="GO" id="GO:0051607">
    <property type="term" value="P:defense response to virus"/>
    <property type="evidence" value="ECO:0007669"/>
    <property type="project" value="UniProtKB-KW"/>
</dbReference>
<evidence type="ECO:0000256" key="5">
    <source>
        <dbReference type="ARBA" id="ARBA00022741"/>
    </source>
</evidence>
<accession>A0A4Q1B3U4</accession>
<dbReference type="PROSITE" id="PS51643">
    <property type="entry name" value="HD_CAS3"/>
    <property type="match status" value="1"/>
</dbReference>
<dbReference type="NCBIfam" id="TIGR01596">
    <property type="entry name" value="cas3_HD"/>
    <property type="match status" value="1"/>
</dbReference>
<dbReference type="AlphaFoldDB" id="A0A4Q1B3U4"/>
<keyword evidence="7" id="KW-0347">Helicase</keyword>
<dbReference type="GO" id="GO:0004519">
    <property type="term" value="F:endonuclease activity"/>
    <property type="evidence" value="ECO:0007669"/>
    <property type="project" value="UniProtKB-KW"/>
</dbReference>
<dbReference type="Gene3D" id="1.10.3210.30">
    <property type="match status" value="1"/>
</dbReference>
<dbReference type="NCBIfam" id="TIGR01587">
    <property type="entry name" value="cas3_core"/>
    <property type="match status" value="1"/>
</dbReference>
<keyword evidence="12" id="KW-0255">Endonuclease</keyword>
<dbReference type="InterPro" id="IPR006483">
    <property type="entry name" value="CRISPR-assoc_Cas3_HD"/>
</dbReference>
<dbReference type="SMART" id="SM00487">
    <property type="entry name" value="DEXDc"/>
    <property type="match status" value="1"/>
</dbReference>
<evidence type="ECO:0000313" key="12">
    <source>
        <dbReference type="EMBL" id="RXK13495.1"/>
    </source>
</evidence>
<evidence type="ECO:0000259" key="10">
    <source>
        <dbReference type="PROSITE" id="PS51192"/>
    </source>
</evidence>
<dbReference type="InterPro" id="IPR014001">
    <property type="entry name" value="Helicase_ATP-bd"/>
</dbReference>